<comment type="caution">
    <text evidence="3">The sequence shown here is derived from an EMBL/GenBank/DDBJ whole genome shotgun (WGS) entry which is preliminary data.</text>
</comment>
<feature type="region of interest" description="Disordered" evidence="1">
    <location>
        <begin position="510"/>
        <end position="531"/>
    </location>
</feature>
<dbReference type="GO" id="GO:0005507">
    <property type="term" value="F:copper ion binding"/>
    <property type="evidence" value="ECO:0007669"/>
    <property type="project" value="InterPro"/>
</dbReference>
<feature type="compositionally biased region" description="Basic and acidic residues" evidence="1">
    <location>
        <begin position="223"/>
        <end position="236"/>
    </location>
</feature>
<evidence type="ECO:0000313" key="4">
    <source>
        <dbReference type="Proteomes" id="UP000572680"/>
    </source>
</evidence>
<dbReference type="EMBL" id="JACJIA010000003">
    <property type="protein sequence ID" value="MBA8951183.1"/>
    <property type="molecule type" value="Genomic_DNA"/>
</dbReference>
<feature type="compositionally biased region" description="Pro residues" evidence="1">
    <location>
        <begin position="518"/>
        <end position="531"/>
    </location>
</feature>
<dbReference type="Pfam" id="PF01186">
    <property type="entry name" value="Lysyl_oxidase"/>
    <property type="match status" value="1"/>
</dbReference>
<protein>
    <recommendedName>
        <fullName evidence="5">Lysyl oxidase</fullName>
    </recommendedName>
</protein>
<keyword evidence="4" id="KW-1185">Reference proteome</keyword>
<keyword evidence="2" id="KW-0732">Signal</keyword>
<proteinExistence type="predicted"/>
<reference evidence="3 4" key="1">
    <citation type="submission" date="2020-08" db="EMBL/GenBank/DDBJ databases">
        <title>Genomic Encyclopedia of Type Strains, Phase IV (KMG-IV): sequencing the most valuable type-strain genomes for metagenomic binning, comparative biology and taxonomic classification.</title>
        <authorList>
            <person name="Goeker M."/>
        </authorList>
    </citation>
    <scope>NUCLEOTIDE SEQUENCE [LARGE SCALE GENOMIC DNA]</scope>
    <source>
        <strain evidence="3 4">DSM 44197</strain>
    </source>
</reference>
<feature type="region of interest" description="Disordered" evidence="1">
    <location>
        <begin position="223"/>
        <end position="291"/>
    </location>
</feature>
<feature type="signal peptide" evidence="2">
    <location>
        <begin position="1"/>
        <end position="25"/>
    </location>
</feature>
<evidence type="ECO:0008006" key="5">
    <source>
        <dbReference type="Google" id="ProtNLM"/>
    </source>
</evidence>
<feature type="chain" id="PRO_5030919488" description="Lysyl oxidase" evidence="2">
    <location>
        <begin position="26"/>
        <end position="531"/>
    </location>
</feature>
<dbReference type="AlphaFoldDB" id="A0A7W3LN40"/>
<dbReference type="GO" id="GO:0016641">
    <property type="term" value="F:oxidoreductase activity, acting on the CH-NH2 group of donors, oxygen as acceptor"/>
    <property type="evidence" value="ECO:0007669"/>
    <property type="project" value="InterPro"/>
</dbReference>
<sequence>MRTTVVLTAAAAAAGYILVGLPAQAEEAAPGSLRLMTVSPSAVLDSDRQNNVNLTIGAYLAADRAPFEVRLNRRSYHEPITATQIIRHGGRVKQRRLPNGLVNDFTGFPDMVRTTVTDAKGKKVVDQSTAFCPNTYEPSRLRPDAPTRSGYPTACPEGPAKAFALGTVLGVEGGWAANVQDGGYVAPVKLPPGRYTAKVEIAKRYRDAFGITGGAKTVKLTVKRQDPRARSAEQRARSRVPAGGHLAHWLRVQGKGDELAKRPPANVAKPKAAPPKGAGRTPAAGPRPDLRSLPAFNIVVQRIAPDPKKPKVKRDYLTFAATVWNGGTSPLVVDGFRRPGKDTMDAYQYFFDAKGNEVGHVRTGDFQWDPRPGHIHWHFLDFANYSLTDAARKHVVKSQKESFCLANTDAVDYTIPYAKWRPSNTDLSTACGSQWSASIREVLEVGSGDTYDQFLPGQAFDLTGIKNGTYHIKVTANPVRRLHELDTGNNVSYRKVVIGGTAGKRTVTVPQVGLVKETPPPASPRPPQSGP</sequence>
<evidence type="ECO:0000256" key="1">
    <source>
        <dbReference type="SAM" id="MobiDB-lite"/>
    </source>
</evidence>
<evidence type="ECO:0000256" key="2">
    <source>
        <dbReference type="SAM" id="SignalP"/>
    </source>
</evidence>
<dbReference type="InterPro" id="IPR001695">
    <property type="entry name" value="Lysyl_oxidase"/>
</dbReference>
<organism evidence="3 4">
    <name type="scientific">Actinomadura namibiensis</name>
    <dbReference type="NCBI Taxonomy" id="182080"/>
    <lineage>
        <taxon>Bacteria</taxon>
        <taxon>Bacillati</taxon>
        <taxon>Actinomycetota</taxon>
        <taxon>Actinomycetes</taxon>
        <taxon>Streptosporangiales</taxon>
        <taxon>Thermomonosporaceae</taxon>
        <taxon>Actinomadura</taxon>
    </lineage>
</organism>
<name>A0A7W3LN40_ACTNM</name>
<accession>A0A7W3LN40</accession>
<gene>
    <name evidence="3" type="ORF">HNR61_002814</name>
</gene>
<evidence type="ECO:0000313" key="3">
    <source>
        <dbReference type="EMBL" id="MBA8951183.1"/>
    </source>
</evidence>
<feature type="compositionally biased region" description="Low complexity" evidence="1">
    <location>
        <begin position="262"/>
        <end position="287"/>
    </location>
</feature>
<dbReference type="Proteomes" id="UP000572680">
    <property type="component" value="Unassembled WGS sequence"/>
</dbReference>
<dbReference type="RefSeq" id="WP_220509307.1">
    <property type="nucleotide sequence ID" value="NZ_BAAALP010000009.1"/>
</dbReference>